<organism evidence="1 2">
    <name type="scientific">Bordetella avium (strain 197N)</name>
    <dbReference type="NCBI Taxonomy" id="360910"/>
    <lineage>
        <taxon>Bacteria</taxon>
        <taxon>Pseudomonadati</taxon>
        <taxon>Pseudomonadota</taxon>
        <taxon>Betaproteobacteria</taxon>
        <taxon>Burkholderiales</taxon>
        <taxon>Alcaligenaceae</taxon>
        <taxon>Bordetella</taxon>
    </lineage>
</organism>
<reference evidence="1 2" key="1">
    <citation type="journal article" date="2006" name="J. Bacteriol.">
        <title>Comparison of the genome sequence of the poultry pathogen Bordetella avium with those of B. bronchiseptica, B. pertussis, and B. parapertussis reveals extensive diversity in surface structures associated with host interaction.</title>
        <authorList>
            <person name="Sebaihia M."/>
            <person name="Preston A."/>
            <person name="Maskell D.J."/>
            <person name="Kuzmiak H."/>
            <person name="Connell T.D."/>
            <person name="King N.D."/>
            <person name="Orndorff P.E."/>
            <person name="Miyamoto D.M."/>
            <person name="Thomson N.R."/>
            <person name="Harris D."/>
            <person name="Goble A."/>
            <person name="Lord A."/>
            <person name="Murphy L."/>
            <person name="Quail M.A."/>
            <person name="Rutter S."/>
            <person name="Squares R."/>
            <person name="Squares S."/>
            <person name="Woodward J."/>
            <person name="Parkhill J."/>
            <person name="Temple L.M."/>
        </authorList>
    </citation>
    <scope>NUCLEOTIDE SEQUENCE [LARGE SCALE GENOMIC DNA]</scope>
    <source>
        <strain evidence="1 2">197N</strain>
    </source>
</reference>
<dbReference type="KEGG" id="bav:BAV1549"/>
<dbReference type="AlphaFoldDB" id="Q2L1Y6"/>
<dbReference type="HOGENOM" id="CLU_2946907_0_0_4"/>
<dbReference type="EMBL" id="AM167904">
    <property type="protein sequence ID" value="CAJ49161.1"/>
    <property type="molecule type" value="Genomic_DNA"/>
</dbReference>
<name>Q2L1Y6_BORA1</name>
<feature type="non-terminal residue" evidence="1">
    <location>
        <position position="60"/>
    </location>
</feature>
<protein>
    <submittedName>
        <fullName evidence="1">Uncharacterized protein</fullName>
    </submittedName>
</protein>
<gene>
    <name evidence="1" type="ordered locus">BAV1549</name>
</gene>
<dbReference type="Proteomes" id="UP000001977">
    <property type="component" value="Chromosome"/>
</dbReference>
<keyword evidence="2" id="KW-1185">Reference proteome</keyword>
<accession>Q2L1Y6</accession>
<evidence type="ECO:0000313" key="1">
    <source>
        <dbReference type="EMBL" id="CAJ49161.1"/>
    </source>
</evidence>
<sequence length="60" mass="6719">VIAPAAPGLRHPRHPVSRLRSDARVPYLVYADTMWLGRILHDCLPGLCMMASLETVYESD</sequence>
<feature type="non-terminal residue" evidence="1">
    <location>
        <position position="1"/>
    </location>
</feature>
<proteinExistence type="predicted"/>
<evidence type="ECO:0000313" key="2">
    <source>
        <dbReference type="Proteomes" id="UP000001977"/>
    </source>
</evidence>